<evidence type="ECO:0000256" key="1">
    <source>
        <dbReference type="ARBA" id="ARBA00004141"/>
    </source>
</evidence>
<reference evidence="7 8" key="1">
    <citation type="submission" date="2016-10" db="EMBL/GenBank/DDBJ databases">
        <title>Rodentibacter gen. nov. and new species.</title>
        <authorList>
            <person name="Christensen H."/>
        </authorList>
    </citation>
    <scope>NUCLEOTIDE SEQUENCE [LARGE SCALE GENOMIC DNA]</scope>
    <source>
        <strain evidence="7 8">199137021</strain>
    </source>
</reference>
<keyword evidence="4 5" id="KW-0472">Membrane</keyword>
<dbReference type="GO" id="GO:0005886">
    <property type="term" value="C:plasma membrane"/>
    <property type="evidence" value="ECO:0007669"/>
    <property type="project" value="TreeGrafter"/>
</dbReference>
<dbReference type="SUPFAM" id="SSF141322">
    <property type="entry name" value="NfeD domain-like"/>
    <property type="match status" value="1"/>
</dbReference>
<dbReference type="Gene3D" id="2.40.50.140">
    <property type="entry name" value="Nucleic acid-binding proteins"/>
    <property type="match status" value="1"/>
</dbReference>
<evidence type="ECO:0000313" key="8">
    <source>
        <dbReference type="Proteomes" id="UP000188998"/>
    </source>
</evidence>
<keyword evidence="8" id="KW-1185">Reference proteome</keyword>
<dbReference type="PANTHER" id="PTHR33507">
    <property type="entry name" value="INNER MEMBRANE PROTEIN YBBJ"/>
    <property type="match status" value="1"/>
</dbReference>
<proteinExistence type="predicted"/>
<dbReference type="InterPro" id="IPR002810">
    <property type="entry name" value="NfeD-like_C"/>
</dbReference>
<keyword evidence="2 5" id="KW-0812">Transmembrane</keyword>
<dbReference type="AlphaFoldDB" id="A0AAJ3K4L2"/>
<comment type="subcellular location">
    <subcellularLocation>
        <location evidence="1">Membrane</location>
        <topology evidence="1">Multi-pass membrane protein</topology>
    </subcellularLocation>
</comment>
<evidence type="ECO:0000256" key="5">
    <source>
        <dbReference type="SAM" id="Phobius"/>
    </source>
</evidence>
<accession>A0AAJ3K4L2</accession>
<protein>
    <recommendedName>
        <fullName evidence="6">NfeD-like C-terminal domain-containing protein</fullName>
    </recommendedName>
</protein>
<sequence length="152" mass="17348">MTEWLTSWSLWHWLVLGFVLLIAEVIIPGVFLLWWGLAALVTALVQFIFPNFALTGLAIFYAVLACILSVIWWRYQYNKDNRDQAQSTLNQRDHAMLGKQGTVREIAANGIGRGAFDDTTWRIQGERLMVNDLVKVVRVEGITLIVEKVITE</sequence>
<dbReference type="InterPro" id="IPR012340">
    <property type="entry name" value="NA-bd_OB-fold"/>
</dbReference>
<feature type="domain" description="NfeD-like C-terminal" evidence="6">
    <location>
        <begin position="94"/>
        <end position="148"/>
    </location>
</feature>
<organism evidence="7 8">
    <name type="scientific">Rodentibacter caecimuris</name>
    <dbReference type="NCBI Taxonomy" id="1796644"/>
    <lineage>
        <taxon>Bacteria</taxon>
        <taxon>Pseudomonadati</taxon>
        <taxon>Pseudomonadota</taxon>
        <taxon>Gammaproteobacteria</taxon>
        <taxon>Pasteurellales</taxon>
        <taxon>Pasteurellaceae</taxon>
        <taxon>Rodentibacter</taxon>
    </lineage>
</organism>
<evidence type="ECO:0000259" key="6">
    <source>
        <dbReference type="Pfam" id="PF01957"/>
    </source>
</evidence>
<comment type="caution">
    <text evidence="7">The sequence shown here is derived from an EMBL/GenBank/DDBJ whole genome shotgun (WGS) entry which is preliminary data.</text>
</comment>
<evidence type="ECO:0000313" key="7">
    <source>
        <dbReference type="EMBL" id="OOF72480.1"/>
    </source>
</evidence>
<gene>
    <name evidence="7" type="ORF">BKG90_04045</name>
</gene>
<name>A0AAJ3K4L2_9PAST</name>
<evidence type="ECO:0000256" key="2">
    <source>
        <dbReference type="ARBA" id="ARBA00022692"/>
    </source>
</evidence>
<feature type="transmembrane region" description="Helical" evidence="5">
    <location>
        <begin position="12"/>
        <end position="35"/>
    </location>
</feature>
<dbReference type="InterPro" id="IPR052165">
    <property type="entry name" value="Membrane_assoc_protease"/>
</dbReference>
<keyword evidence="3 5" id="KW-1133">Transmembrane helix</keyword>
<evidence type="ECO:0000256" key="4">
    <source>
        <dbReference type="ARBA" id="ARBA00023136"/>
    </source>
</evidence>
<evidence type="ECO:0000256" key="3">
    <source>
        <dbReference type="ARBA" id="ARBA00022989"/>
    </source>
</evidence>
<feature type="transmembrane region" description="Helical" evidence="5">
    <location>
        <begin position="47"/>
        <end position="73"/>
    </location>
</feature>
<dbReference type="Pfam" id="PF01957">
    <property type="entry name" value="NfeD"/>
    <property type="match status" value="1"/>
</dbReference>
<dbReference type="EMBL" id="MLAB01000017">
    <property type="protein sequence ID" value="OOF72480.1"/>
    <property type="molecule type" value="Genomic_DNA"/>
</dbReference>
<dbReference type="RefSeq" id="WP_059365435.1">
    <property type="nucleotide sequence ID" value="NZ_BBXJ01000001.1"/>
</dbReference>
<dbReference type="Proteomes" id="UP000188998">
    <property type="component" value="Unassembled WGS sequence"/>
</dbReference>
<dbReference type="PANTHER" id="PTHR33507:SF3">
    <property type="entry name" value="INNER MEMBRANE PROTEIN YBBJ"/>
    <property type="match status" value="1"/>
</dbReference>